<reference evidence="1 2" key="1">
    <citation type="submission" date="2018-07" db="EMBL/GenBank/DDBJ databases">
        <title>Genomic Encyclopedia of Type Strains, Phase IV (KMG-IV): sequencing the most valuable type-strain genomes for metagenomic binning, comparative biology and taxonomic classification.</title>
        <authorList>
            <person name="Goeker M."/>
        </authorList>
    </citation>
    <scope>NUCLEOTIDE SEQUENCE [LARGE SCALE GENOMIC DNA]</scope>
    <source>
        <strain evidence="1 2">DSM 21634</strain>
    </source>
</reference>
<accession>A0A368XIB5</accession>
<keyword evidence="2" id="KW-1185">Reference proteome</keyword>
<evidence type="ECO:0000313" key="2">
    <source>
        <dbReference type="Proteomes" id="UP000252884"/>
    </source>
</evidence>
<protein>
    <submittedName>
        <fullName evidence="1">Uncharacterized protein</fullName>
    </submittedName>
</protein>
<sequence length="211" mass="23578">MSEPMFFVAEFPEVFADACLRDSAGTLKFLSAYGRDGSIMQFEAALQIGHKEGGVRRFHLVGTDGARHAVEVGNADRLTKFSGRLPRQNLFGPLTQVWMYDKALVELDRANRIGWAMHRTVNDSPASACADRRLDGLLAKAWELTLQLSPVALAAPWKADVQAWCLEKNAHERLDGSMYPAIGNVDAMRVSITDHFLRFVSEQVKRKLFVI</sequence>
<dbReference type="EMBL" id="QPJK01000011">
    <property type="protein sequence ID" value="RCW66227.1"/>
    <property type="molecule type" value="Genomic_DNA"/>
</dbReference>
<organism evidence="1 2">
    <name type="scientific">Pseudorhodoferax soli</name>
    <dbReference type="NCBI Taxonomy" id="545864"/>
    <lineage>
        <taxon>Bacteria</taxon>
        <taxon>Pseudomonadati</taxon>
        <taxon>Pseudomonadota</taxon>
        <taxon>Betaproteobacteria</taxon>
        <taxon>Burkholderiales</taxon>
        <taxon>Comamonadaceae</taxon>
    </lineage>
</organism>
<dbReference type="RefSeq" id="WP_170168348.1">
    <property type="nucleotide sequence ID" value="NZ_QPJK01000011.1"/>
</dbReference>
<evidence type="ECO:0000313" key="1">
    <source>
        <dbReference type="EMBL" id="RCW66227.1"/>
    </source>
</evidence>
<gene>
    <name evidence="1" type="ORF">DES41_111185</name>
</gene>
<dbReference type="Proteomes" id="UP000252884">
    <property type="component" value="Unassembled WGS sequence"/>
</dbReference>
<comment type="caution">
    <text evidence="1">The sequence shown here is derived from an EMBL/GenBank/DDBJ whole genome shotgun (WGS) entry which is preliminary data.</text>
</comment>
<proteinExistence type="predicted"/>
<name>A0A368XIB5_9BURK</name>
<dbReference type="AlphaFoldDB" id="A0A368XIB5"/>